<reference evidence="1" key="1">
    <citation type="submission" date="2016-05" db="EMBL/GenBank/DDBJ databases">
        <authorList>
            <person name="Lavstsen T."/>
            <person name="Jespersen J.S."/>
        </authorList>
    </citation>
    <scope>NUCLEOTIDE SEQUENCE [LARGE SCALE GENOMIC DNA]</scope>
</reference>
<evidence type="ECO:0000313" key="2">
    <source>
        <dbReference type="EMBL" id="SBT33563.1"/>
    </source>
</evidence>
<sequence>MNSTAEFILFNHPNLKCNRNGYVNMGNKYINIRKLMDNFCEDSNYIRNHIEDYKQKGTCKAIISKITSNKNHLNQQLSDVDREFGEEAGAEEIQQYLSESESPSNIKSTSIGLSLSGVVATGLLLYRFSRYSRK</sequence>
<evidence type="ECO:0000313" key="4">
    <source>
        <dbReference type="Proteomes" id="UP000078555"/>
    </source>
</evidence>
<protein>
    <submittedName>
        <fullName evidence="1">PIR Superfamily Protein</fullName>
    </submittedName>
</protein>
<gene>
    <name evidence="1" type="ORF">POVWA1_015900</name>
    <name evidence="2" type="ORF">POVWA2_015400</name>
</gene>
<dbReference type="EMBL" id="FLRD01000052">
    <property type="protein sequence ID" value="SBT33200.1"/>
    <property type="molecule type" value="Genomic_DNA"/>
</dbReference>
<evidence type="ECO:0000313" key="1">
    <source>
        <dbReference type="EMBL" id="SBT33200.1"/>
    </source>
</evidence>
<reference evidence="3 4" key="2">
    <citation type="submission" date="2016-05" db="EMBL/GenBank/DDBJ databases">
        <authorList>
            <person name="Naeem Raeece"/>
        </authorList>
    </citation>
    <scope>NUCLEOTIDE SEQUENCE [LARGE SCALE GENOMIC DNA]</scope>
</reference>
<dbReference type="AlphaFoldDB" id="A0A1A8YNM9"/>
<proteinExistence type="predicted"/>
<dbReference type="Proteomes" id="UP000078550">
    <property type="component" value="Unassembled WGS sequence"/>
</dbReference>
<keyword evidence="4" id="KW-1185">Reference proteome</keyword>
<organism evidence="1 4">
    <name type="scientific">Plasmodium ovale wallikeri</name>
    <dbReference type="NCBI Taxonomy" id="864142"/>
    <lineage>
        <taxon>Eukaryota</taxon>
        <taxon>Sar</taxon>
        <taxon>Alveolata</taxon>
        <taxon>Apicomplexa</taxon>
        <taxon>Aconoidasida</taxon>
        <taxon>Haemosporida</taxon>
        <taxon>Plasmodiidae</taxon>
        <taxon>Plasmodium</taxon>
        <taxon>Plasmodium (Plasmodium)</taxon>
    </lineage>
</organism>
<evidence type="ECO:0000313" key="3">
    <source>
        <dbReference type="Proteomes" id="UP000078550"/>
    </source>
</evidence>
<name>A0A1A8YNM9_PLAOA</name>
<dbReference type="EMBL" id="FLRE01000064">
    <property type="protein sequence ID" value="SBT33563.1"/>
    <property type="molecule type" value="Genomic_DNA"/>
</dbReference>
<dbReference type="Proteomes" id="UP000078555">
    <property type="component" value="Unassembled WGS sequence"/>
</dbReference>
<accession>A0A1A8YNM9</accession>